<evidence type="ECO:0000313" key="3">
    <source>
        <dbReference type="EMBL" id="SDO85572.1"/>
    </source>
</evidence>
<dbReference type="EMBL" id="FNJM01000001">
    <property type="protein sequence ID" value="SDO85572.1"/>
    <property type="molecule type" value="Genomic_DNA"/>
</dbReference>
<keyword evidence="1" id="KW-0812">Transmembrane</keyword>
<dbReference type="STRING" id="94869.SAMN04488529_101620"/>
<evidence type="ECO:0000313" key="4">
    <source>
        <dbReference type="Proteomes" id="UP000198597"/>
    </source>
</evidence>
<accession>A0A1H0MYW6</accession>
<dbReference type="InterPro" id="IPR014195">
    <property type="entry name" value="Spore_III_AG"/>
</dbReference>
<feature type="transmembrane region" description="Helical" evidence="1">
    <location>
        <begin position="21"/>
        <end position="39"/>
    </location>
</feature>
<gene>
    <name evidence="2" type="primary">spoIIIAG</name>
    <name evidence="2" type="ORF">H7E68_15880</name>
    <name evidence="3" type="ORF">SAMN04488529_101620</name>
</gene>
<organism evidence="3 4">
    <name type="scientific">Clostridium gasigenes</name>
    <dbReference type="NCBI Taxonomy" id="94869"/>
    <lineage>
        <taxon>Bacteria</taxon>
        <taxon>Bacillati</taxon>
        <taxon>Bacillota</taxon>
        <taxon>Clostridia</taxon>
        <taxon>Eubacteriales</taxon>
        <taxon>Clostridiaceae</taxon>
        <taxon>Clostridium</taxon>
    </lineage>
</organism>
<dbReference type="GeneID" id="65310834"/>
<dbReference type="Proteomes" id="UP000585258">
    <property type="component" value="Unassembled WGS sequence"/>
</dbReference>
<name>A0A1H0MYW6_9CLOT</name>
<evidence type="ECO:0000256" key="1">
    <source>
        <dbReference type="SAM" id="Phobius"/>
    </source>
</evidence>
<proteinExistence type="predicted"/>
<reference evidence="2 5" key="2">
    <citation type="submission" date="2020-08" db="EMBL/GenBank/DDBJ databases">
        <title>Clostridia isolated from Swiss meat.</title>
        <authorList>
            <person name="Wambui J."/>
            <person name="Stevens M.J.A."/>
            <person name="Stephan R."/>
        </authorList>
    </citation>
    <scope>NUCLEOTIDE SEQUENCE [LARGE SCALE GENOMIC DNA]</scope>
    <source>
        <strain evidence="2 5">CM001</strain>
    </source>
</reference>
<keyword evidence="1" id="KW-1133">Transmembrane helix</keyword>
<dbReference type="Proteomes" id="UP000198597">
    <property type="component" value="Unassembled WGS sequence"/>
</dbReference>
<sequence>MKREDLKKDIRNILNNKKIKDAVVVVLILAFLLIVISFFTDNKKDKSKTTNSSVTVEETNTNTKNINIETQKYEEKQRSELESILKKIEGVGEVEVMMHFKSGEVKIPAVDNNNQVAVTEETDREGGTRRNDQKTDGSKVVMKSLDGDNEPVILQTNNPTITGIIVAAEGAGNSKIKYDIQMAVSRLYEISLDKVNVYLMES</sequence>
<protein>
    <submittedName>
        <fullName evidence="3">Stage III sporulation protein AG</fullName>
    </submittedName>
</protein>
<keyword evidence="1" id="KW-0472">Membrane</keyword>
<evidence type="ECO:0000313" key="2">
    <source>
        <dbReference type="EMBL" id="MBB6716184.1"/>
    </source>
</evidence>
<dbReference type="EMBL" id="JACKWY010000012">
    <property type="protein sequence ID" value="MBB6716184.1"/>
    <property type="molecule type" value="Genomic_DNA"/>
</dbReference>
<dbReference type="NCBIfam" id="TIGR02830">
    <property type="entry name" value="spore_III_AG"/>
    <property type="match status" value="1"/>
</dbReference>
<reference evidence="3 4" key="1">
    <citation type="submission" date="2016-10" db="EMBL/GenBank/DDBJ databases">
        <authorList>
            <person name="de Groot N.N."/>
        </authorList>
    </citation>
    <scope>NUCLEOTIDE SEQUENCE [LARGE SCALE GENOMIC DNA]</scope>
    <source>
        <strain evidence="3 4">DSM 12272</strain>
    </source>
</reference>
<keyword evidence="4" id="KW-1185">Reference proteome</keyword>
<dbReference type="AlphaFoldDB" id="A0A1H0MYW6"/>
<evidence type="ECO:0000313" key="5">
    <source>
        <dbReference type="Proteomes" id="UP000585258"/>
    </source>
</evidence>
<dbReference type="RefSeq" id="WP_089965706.1">
    <property type="nucleotide sequence ID" value="NZ_CP071376.1"/>
</dbReference>
<dbReference type="OrthoDB" id="1634070at2"/>